<dbReference type="Pfam" id="PF11150">
    <property type="entry name" value="DUF2927"/>
    <property type="match status" value="1"/>
</dbReference>
<dbReference type="EMBL" id="BSYI01000018">
    <property type="protein sequence ID" value="GMG83364.1"/>
    <property type="molecule type" value="Genomic_DNA"/>
</dbReference>
<dbReference type="RefSeq" id="WP_285672158.1">
    <property type="nucleotide sequence ID" value="NZ_BSYI01000018.1"/>
</dbReference>
<dbReference type="InterPro" id="IPR021323">
    <property type="entry name" value="DUF2927"/>
</dbReference>
<evidence type="ECO:0000256" key="1">
    <source>
        <dbReference type="SAM" id="SignalP"/>
    </source>
</evidence>
<gene>
    <name evidence="2" type="ORF">LNKW23_25770</name>
</gene>
<keyword evidence="3" id="KW-1185">Reference proteome</keyword>
<organism evidence="2 3">
    <name type="scientific">Paralimibaculum aggregatum</name>
    <dbReference type="NCBI Taxonomy" id="3036245"/>
    <lineage>
        <taxon>Bacteria</taxon>
        <taxon>Pseudomonadati</taxon>
        <taxon>Pseudomonadota</taxon>
        <taxon>Alphaproteobacteria</taxon>
        <taxon>Rhodobacterales</taxon>
        <taxon>Paracoccaceae</taxon>
        <taxon>Paralimibaculum</taxon>
    </lineage>
</organism>
<keyword evidence="1" id="KW-0732">Signal</keyword>
<sequence>MRHAIRAMLAALLLPALAACALPGQRPAAVPEPPAEPVLHARLPAGHTGYDNASLARLFVLLTHDTEWGGRRPHLVRIEAPVVVGIEGPGAALHQPFLDTYLAYLRQHGGLDIRRGAVDRNMVVRLVPGGDFRDLLPAASCVLVAGDRRWRDFERDPAGNGGDALAAAPRLEAVTIFIPADAIPADVRRCLLEEIAQGLGPLNDLYGLGPSVFNDDFGHVWPTRLDLLMLRVLYAPEMATGLSRSETEARARLVLERINPAGRRARPLPPVRHRAEPAWRRLIAGAFRGDRSASERRRAATEALRYAEVALPGTAWHCHSLVTLAHLEKLKMPEQAAARLVTAERVCTRVHGAEDPRIAQARLTRAGLALNMAMPEKALELTEGLAPVLAGHGLDEALAAHYSLRARALEGLGRSAEARAEARRAAAWEAYATGRSRSGAGS</sequence>
<feature type="chain" id="PRO_5045474339" evidence="1">
    <location>
        <begin position="22"/>
        <end position="442"/>
    </location>
</feature>
<reference evidence="2 3" key="1">
    <citation type="submission" date="2023-04" db="EMBL/GenBank/DDBJ databases">
        <title>Marinoamorphus aggregata gen. nov., sp. Nov., isolate from tissue of brittle star Ophioplocus japonicus.</title>
        <authorList>
            <person name="Kawano K."/>
            <person name="Sawayama S."/>
            <person name="Nakagawa S."/>
        </authorList>
    </citation>
    <scope>NUCLEOTIDE SEQUENCE [LARGE SCALE GENOMIC DNA]</scope>
    <source>
        <strain evidence="2 3">NKW23</strain>
    </source>
</reference>
<name>A0ABQ6LM34_9RHOB</name>
<dbReference type="Proteomes" id="UP001239909">
    <property type="component" value="Unassembled WGS sequence"/>
</dbReference>
<evidence type="ECO:0000313" key="3">
    <source>
        <dbReference type="Proteomes" id="UP001239909"/>
    </source>
</evidence>
<protein>
    <submittedName>
        <fullName evidence="2">DUF2927 domain-containing protein</fullName>
    </submittedName>
</protein>
<evidence type="ECO:0000313" key="2">
    <source>
        <dbReference type="EMBL" id="GMG83364.1"/>
    </source>
</evidence>
<accession>A0ABQ6LM34</accession>
<proteinExistence type="predicted"/>
<comment type="caution">
    <text evidence="2">The sequence shown here is derived from an EMBL/GenBank/DDBJ whole genome shotgun (WGS) entry which is preliminary data.</text>
</comment>
<feature type="signal peptide" evidence="1">
    <location>
        <begin position="1"/>
        <end position="21"/>
    </location>
</feature>
<dbReference type="PROSITE" id="PS51257">
    <property type="entry name" value="PROKAR_LIPOPROTEIN"/>
    <property type="match status" value="1"/>
</dbReference>